<protein>
    <submittedName>
        <fullName evidence="3">Alpha-amylase family glycosyl hydrolase</fullName>
    </submittedName>
</protein>
<dbReference type="RefSeq" id="WP_267845395.1">
    <property type="nucleotide sequence ID" value="NZ_JAPMXC010000001.1"/>
</dbReference>
<feature type="domain" description="Glycosyl hydrolase family 13 catalytic" evidence="2">
    <location>
        <begin position="14"/>
        <end position="392"/>
    </location>
</feature>
<dbReference type="InterPro" id="IPR045857">
    <property type="entry name" value="O16G_dom_2"/>
</dbReference>
<dbReference type="SMART" id="SM00642">
    <property type="entry name" value="Aamy"/>
    <property type="match status" value="1"/>
</dbReference>
<dbReference type="EMBL" id="JAPMXC010000001">
    <property type="protein sequence ID" value="MCY0386135.1"/>
    <property type="molecule type" value="Genomic_DNA"/>
</dbReference>
<keyword evidence="4" id="KW-1185">Reference proteome</keyword>
<sequence length="540" mass="59600">MTTLTWWQRGVIYQVYPRSFQDKNGDGVGDLAGITERLDHLAMLGVDALWISPIYPSPMADFGYDVADYCAIDPLFGSLAEFDALVARAHALGIRVLLDFVPNHSSDRHPWFVDSRASRDSPKRDWYLWRDPAPDGGPPNNWLSRFGGSAWEFDAATGQYYYHAFLREQPDLNWRHPDVRAAMDGVLRFWLERGVDGFRVDVLWLLIKDAQFRDNPPNPDAAAGEPDHHRLLQTHTEDQPEVQDIVRSMRATLDGFGERVLIGEIYLPVQRLVAYYGTHGEGANLPFNFQLINAHWSAVNLARIITEYEALLPPHAWPNWVLGNHDNPRVASRLGAAQARVAAMLLLTLRGTPTLYYGDEIGMHDVVVPADRVQDPAELRQPGIGQGRDPERTPMQWDASANGGFTTGTPWLPPGDTRQVNVASQTDDPASMLALYRRLLALRRATPALVGGAVGQVRAQGDVLTYERSLPGEDGDRPTRIRVALNLGALPATVPAHAGVLLLSTDATRPDAAANGDTLQLAADEGVVILCTDGAAGERR</sequence>
<dbReference type="Pfam" id="PF00128">
    <property type="entry name" value="Alpha-amylase"/>
    <property type="match status" value="1"/>
</dbReference>
<dbReference type="Gene3D" id="3.20.20.80">
    <property type="entry name" value="Glycosidases"/>
    <property type="match status" value="2"/>
</dbReference>
<comment type="caution">
    <text evidence="3">The sequence shown here is derived from an EMBL/GenBank/DDBJ whole genome shotgun (WGS) entry which is preliminary data.</text>
</comment>
<reference evidence="3" key="1">
    <citation type="submission" date="2022-11" db="EMBL/GenBank/DDBJ databases">
        <title>Robbsia betulipollinis sp. nov., isolated from pollen of birch (Betula pendula).</title>
        <authorList>
            <person name="Shi H."/>
            <person name="Ambika Manirajan B."/>
            <person name="Ratering S."/>
            <person name="Geissler-Plaum R."/>
            <person name="Schnell S."/>
        </authorList>
    </citation>
    <scope>NUCLEOTIDE SEQUENCE</scope>
    <source>
        <strain evidence="3">Bb-Pol-6</strain>
    </source>
</reference>
<proteinExistence type="inferred from homology"/>
<comment type="similarity">
    <text evidence="1">Belongs to the glycosyl hydrolase 13 family.</text>
</comment>
<evidence type="ECO:0000313" key="3">
    <source>
        <dbReference type="EMBL" id="MCY0386135.1"/>
    </source>
</evidence>
<evidence type="ECO:0000256" key="1">
    <source>
        <dbReference type="ARBA" id="ARBA00008061"/>
    </source>
</evidence>
<evidence type="ECO:0000313" key="4">
    <source>
        <dbReference type="Proteomes" id="UP001082899"/>
    </source>
</evidence>
<keyword evidence="3" id="KW-0378">Hydrolase</keyword>
<dbReference type="PANTHER" id="PTHR10357">
    <property type="entry name" value="ALPHA-AMYLASE FAMILY MEMBER"/>
    <property type="match status" value="1"/>
</dbReference>
<dbReference type="InterPro" id="IPR006047">
    <property type="entry name" value="GH13_cat_dom"/>
</dbReference>
<dbReference type="InterPro" id="IPR017853">
    <property type="entry name" value="GH"/>
</dbReference>
<dbReference type="Proteomes" id="UP001082899">
    <property type="component" value="Unassembled WGS sequence"/>
</dbReference>
<accession>A0ABT3ZJJ8</accession>
<gene>
    <name evidence="3" type="ORF">OVY01_02505</name>
</gene>
<name>A0ABT3ZJJ8_9BURK</name>
<dbReference type="PANTHER" id="PTHR10357:SF179">
    <property type="entry name" value="NEUTRAL AND BASIC AMINO ACID TRANSPORT PROTEIN RBAT"/>
    <property type="match status" value="1"/>
</dbReference>
<evidence type="ECO:0000259" key="2">
    <source>
        <dbReference type="SMART" id="SM00642"/>
    </source>
</evidence>
<dbReference type="GO" id="GO:0016787">
    <property type="term" value="F:hydrolase activity"/>
    <property type="evidence" value="ECO:0007669"/>
    <property type="project" value="UniProtKB-KW"/>
</dbReference>
<dbReference type="Gene3D" id="3.90.400.10">
    <property type="entry name" value="Oligo-1,6-glucosidase, Domain 2"/>
    <property type="match status" value="1"/>
</dbReference>
<organism evidence="3 4">
    <name type="scientific">Robbsia betulipollinis</name>
    <dbReference type="NCBI Taxonomy" id="2981849"/>
    <lineage>
        <taxon>Bacteria</taxon>
        <taxon>Pseudomonadati</taxon>
        <taxon>Pseudomonadota</taxon>
        <taxon>Betaproteobacteria</taxon>
        <taxon>Burkholderiales</taxon>
        <taxon>Burkholderiaceae</taxon>
        <taxon>Robbsia</taxon>
    </lineage>
</organism>
<dbReference type="CDD" id="cd11331">
    <property type="entry name" value="AmyAc_OligoGlu_like"/>
    <property type="match status" value="1"/>
</dbReference>
<dbReference type="SUPFAM" id="SSF51445">
    <property type="entry name" value="(Trans)glycosidases"/>
    <property type="match status" value="1"/>
</dbReference>